<dbReference type="AlphaFoldDB" id="A0A0F0I1G4"/>
<sequence>MDQFGQGVWRGFPCALTIGSLICLVIAGLGCTRAHKAENLYFLRIELQNLTVTSHSVIDTTLEHFNITHLDKFIQALDEVNNTTGLNDFYSIGLWSYCTGNITDNGTYKTTYCSKPRGGFWFDPIDTWGLNATNTNDFLPGKLKKSLNMYRKASLWMAIIYLIAVIATVLEIMTGLMAVGGNRLVSCFAWLLAGVSLLFTTAMSITSTATFATLAATVKTVLKPHGITGHMGRHIYAATWLAVVLSFLASALWLLDCCCCSRRRTTPRPIAADHQQSYGYSSVPLNGVTALQHTAYPPAMVFASPPNLQGSYEHPMHQAPSHSTPEDACEPYRHV</sequence>
<dbReference type="GO" id="GO:0051285">
    <property type="term" value="C:cell cortex of cell tip"/>
    <property type="evidence" value="ECO:0007669"/>
    <property type="project" value="TreeGrafter"/>
</dbReference>
<proteinExistence type="predicted"/>
<reference evidence="2 3" key="1">
    <citation type="submission" date="2015-02" db="EMBL/GenBank/DDBJ databases">
        <title>Draft genome sequence of Aspergillus parasiticus SU-1.</title>
        <authorList>
            <person name="Yu J."/>
            <person name="Fedorova N."/>
            <person name="Yin Y."/>
            <person name="Losada L."/>
            <person name="Zafar N."/>
            <person name="Taujale R."/>
            <person name="Ehrlich K.C."/>
            <person name="Bhatnagar D."/>
            <person name="Cleveland T.E."/>
            <person name="Bennett J.W."/>
            <person name="Nierman W.C."/>
        </authorList>
    </citation>
    <scope>NUCLEOTIDE SEQUENCE [LARGE SCALE GENOMIC DNA]</scope>
    <source>
        <strain evidence="3">ATCC 56775 / NRRL 5862 / SRRC 143 / SU-1</strain>
    </source>
</reference>
<dbReference type="Proteomes" id="UP000033540">
    <property type="component" value="Unassembled WGS sequence"/>
</dbReference>
<evidence type="ECO:0000313" key="3">
    <source>
        <dbReference type="Proteomes" id="UP000033540"/>
    </source>
</evidence>
<feature type="transmembrane region" description="Helical" evidence="1">
    <location>
        <begin position="12"/>
        <end position="31"/>
    </location>
</feature>
<evidence type="ECO:0000256" key="1">
    <source>
        <dbReference type="SAM" id="Phobius"/>
    </source>
</evidence>
<gene>
    <name evidence="2" type="ORF">P875_00053308</name>
</gene>
<keyword evidence="1" id="KW-0472">Membrane</keyword>
<organism evidence="2 3">
    <name type="scientific">Aspergillus parasiticus (strain ATCC 56775 / NRRL 5862 / SRRC 143 / SU-1)</name>
    <dbReference type="NCBI Taxonomy" id="1403190"/>
    <lineage>
        <taxon>Eukaryota</taxon>
        <taxon>Fungi</taxon>
        <taxon>Dikarya</taxon>
        <taxon>Ascomycota</taxon>
        <taxon>Pezizomycotina</taxon>
        <taxon>Eurotiomycetes</taxon>
        <taxon>Eurotiomycetidae</taxon>
        <taxon>Eurotiales</taxon>
        <taxon>Aspergillaceae</taxon>
        <taxon>Aspergillus</taxon>
        <taxon>Aspergillus subgen. Circumdati</taxon>
    </lineage>
</organism>
<feature type="transmembrane region" description="Helical" evidence="1">
    <location>
        <begin position="188"/>
        <end position="214"/>
    </location>
</feature>
<dbReference type="Pfam" id="PF06687">
    <property type="entry name" value="SUR7"/>
    <property type="match status" value="1"/>
</dbReference>
<dbReference type="PANTHER" id="PTHR28019">
    <property type="entry name" value="CELL MEMBRANE PROTEIN YLR413W-RELATED"/>
    <property type="match status" value="1"/>
</dbReference>
<dbReference type="InterPro" id="IPR009571">
    <property type="entry name" value="SUR7/Rim9-like_fungi"/>
</dbReference>
<dbReference type="Gene3D" id="1.20.140.150">
    <property type="match status" value="1"/>
</dbReference>
<evidence type="ECO:0000313" key="2">
    <source>
        <dbReference type="EMBL" id="KJK60462.1"/>
    </source>
</evidence>
<name>A0A0F0I1G4_ASPPU</name>
<keyword evidence="1" id="KW-0812">Transmembrane</keyword>
<accession>A0A0F0I1G4</accession>
<feature type="transmembrane region" description="Helical" evidence="1">
    <location>
        <begin position="153"/>
        <end position="176"/>
    </location>
</feature>
<dbReference type="GO" id="GO:0005886">
    <property type="term" value="C:plasma membrane"/>
    <property type="evidence" value="ECO:0007669"/>
    <property type="project" value="InterPro"/>
</dbReference>
<comment type="caution">
    <text evidence="2">The sequence shown here is derived from an EMBL/GenBank/DDBJ whole genome shotgun (WGS) entry which is preliminary data.</text>
</comment>
<keyword evidence="1" id="KW-1133">Transmembrane helix</keyword>
<dbReference type="OrthoDB" id="4480814at2759"/>
<dbReference type="GO" id="GO:0031505">
    <property type="term" value="P:fungal-type cell wall organization"/>
    <property type="evidence" value="ECO:0007669"/>
    <property type="project" value="TreeGrafter"/>
</dbReference>
<dbReference type="PANTHER" id="PTHR28019:SF3">
    <property type="entry name" value="INTEGRAL MEMBRANE PROTEIN (AFU_ORTHOLOGUE AFUA_6G07470)"/>
    <property type="match status" value="1"/>
</dbReference>
<protein>
    <submittedName>
        <fullName evidence="2">SUR7/PalI family protein</fullName>
    </submittedName>
</protein>
<dbReference type="EMBL" id="JZEE01000739">
    <property type="protein sequence ID" value="KJK60462.1"/>
    <property type="molecule type" value="Genomic_DNA"/>
</dbReference>
<feature type="transmembrane region" description="Helical" evidence="1">
    <location>
        <begin position="235"/>
        <end position="255"/>
    </location>
</feature>
<dbReference type="InterPro" id="IPR052413">
    <property type="entry name" value="SUR7_domain"/>
</dbReference>